<feature type="compositionally biased region" description="Polar residues" evidence="6">
    <location>
        <begin position="1"/>
        <end position="10"/>
    </location>
</feature>
<feature type="transmembrane region" description="Helical" evidence="7">
    <location>
        <begin position="77"/>
        <end position="95"/>
    </location>
</feature>
<keyword evidence="2 7" id="KW-0812">Transmembrane</keyword>
<feature type="domain" description="Major facilitator superfamily (MFS) profile" evidence="8">
    <location>
        <begin position="42"/>
        <end position="494"/>
    </location>
</feature>
<dbReference type="Pfam" id="PF07690">
    <property type="entry name" value="MFS_1"/>
    <property type="match status" value="1"/>
</dbReference>
<evidence type="ECO:0000256" key="1">
    <source>
        <dbReference type="ARBA" id="ARBA00004141"/>
    </source>
</evidence>
<dbReference type="CDD" id="cd17502">
    <property type="entry name" value="MFS_Azr1_MDR_like"/>
    <property type="match status" value="1"/>
</dbReference>
<evidence type="ECO:0000256" key="2">
    <source>
        <dbReference type="ARBA" id="ARBA00022692"/>
    </source>
</evidence>
<keyword evidence="5" id="KW-0325">Glycoprotein</keyword>
<keyword evidence="10" id="KW-1185">Reference proteome</keyword>
<feature type="transmembrane region" description="Helical" evidence="7">
    <location>
        <begin position="398"/>
        <end position="422"/>
    </location>
</feature>
<feature type="transmembrane region" description="Helical" evidence="7">
    <location>
        <begin position="305"/>
        <end position="327"/>
    </location>
</feature>
<feature type="transmembrane region" description="Helical" evidence="7">
    <location>
        <begin position="107"/>
        <end position="126"/>
    </location>
</feature>
<feature type="transmembrane region" description="Helical" evidence="7">
    <location>
        <begin position="265"/>
        <end position="284"/>
    </location>
</feature>
<proteinExistence type="predicted"/>
<evidence type="ECO:0000313" key="10">
    <source>
        <dbReference type="Proteomes" id="UP000604273"/>
    </source>
</evidence>
<dbReference type="InterPro" id="IPR011701">
    <property type="entry name" value="MFS"/>
</dbReference>
<dbReference type="InterPro" id="IPR020846">
    <property type="entry name" value="MFS_dom"/>
</dbReference>
<evidence type="ECO:0000256" key="3">
    <source>
        <dbReference type="ARBA" id="ARBA00022989"/>
    </source>
</evidence>
<reference evidence="9" key="2">
    <citation type="submission" date="2020-05" db="EMBL/GenBank/DDBJ databases">
        <authorList>
            <person name="Kim H.-S."/>
            <person name="Proctor R.H."/>
            <person name="Brown D.W."/>
        </authorList>
    </citation>
    <scope>NUCLEOTIDE SEQUENCE</scope>
    <source>
        <strain evidence="9">NRRL 45417</strain>
    </source>
</reference>
<sequence>MTRINATETSPLLPEIPPEVSDVERNDADEPKTYSHAFIARVVVALLIGIFTSNADGSLVLATHPVIASEFGKLQDSSWLFISFMLASAASQTIYGKLSDIFGRKTILIFCYGLFAVGCALVGAGQSMWQVILGRVISGSGGAGMTTMASVIITELAPLREVASWQSYMNVIATVGRSIGGPLGGFLADTIGWRWSFLGQSPIFALSMIIAAILLPSTTQTEGATLERIKRIDALGALLLGGSVLAFMVPLEIGGQKIPWSHPLVPVLAAAGVILSLAFVLVESRWAKEPIFPLRLLRSGDVTKTYLIAFGQAAAQLGMMYTVPIYFQVTQRVSSTVAGAHLFPAVIGNTVGGIATGLIIKRTGRYKALIIFSAVSSITSYTLMLLRWHGQTNWLESLYVFPGGLGMGIAQSAAFIALQASIDPKDKAAASSGIFLAVTLGSVVGMAGTSAAIQGLLRHDIQQNLSNLGKSQHFIDEVIQKAAESVSFIDEASEPIRKVLIEGYIRGIEYGHDHDAEPRSPLKIPCHCEQEIRVDVSPYTTALAKEMSYRQTSLMASNSNETKQSQIPSAQENMTPEQEHNTRAMACDIQRFYECVQCEKHVLRWWFSHYEINLAEFLEPQCTLFKNEQNWPETWFENEHDLINDLKTFRHMAKQILQQWTRAVAAQILSVRNTALTKLFTTEDFSLAAKLEPNPIGVKVAPLDWMQSEIAFDKSLSKFRFLANDMLREMNGGPTMEKPGHPWARMEGFDDLNLMIKIAEDPRYEDEEEDLWDDEIVPFQGFY</sequence>
<feature type="transmembrane region" description="Helical" evidence="7">
    <location>
        <begin position="339"/>
        <end position="359"/>
    </location>
</feature>
<feature type="compositionally biased region" description="Polar residues" evidence="6">
    <location>
        <begin position="555"/>
        <end position="576"/>
    </location>
</feature>
<gene>
    <name evidence="9" type="ORF">FGADI_7945</name>
</gene>
<dbReference type="PANTHER" id="PTHR23501">
    <property type="entry name" value="MAJOR FACILITATOR SUPERFAMILY"/>
    <property type="match status" value="1"/>
</dbReference>
<reference evidence="9" key="1">
    <citation type="journal article" date="2020" name="BMC Genomics">
        <title>Correction to: Identification and distribution of gene clusters required for synthesis of sphingolipid metabolism inhibitors in diverse species of the filamentous fungus Fusarium.</title>
        <authorList>
            <person name="Kim H.S."/>
            <person name="Lohmar J.M."/>
            <person name="Busman M."/>
            <person name="Brown D.W."/>
            <person name="Naumann T.A."/>
            <person name="Divon H.H."/>
            <person name="Lysoe E."/>
            <person name="Uhlig S."/>
            <person name="Proctor R.H."/>
        </authorList>
    </citation>
    <scope>NUCLEOTIDE SEQUENCE</scope>
    <source>
        <strain evidence="9">NRRL 45417</strain>
    </source>
</reference>
<dbReference type="InterPro" id="IPR036259">
    <property type="entry name" value="MFS_trans_sf"/>
</dbReference>
<protein>
    <recommendedName>
        <fullName evidence="8">Major facilitator superfamily (MFS) profile domain-containing protein</fullName>
    </recommendedName>
</protein>
<dbReference type="SUPFAM" id="SSF103473">
    <property type="entry name" value="MFS general substrate transporter"/>
    <property type="match status" value="1"/>
</dbReference>
<keyword evidence="4 7" id="KW-0472">Membrane</keyword>
<dbReference type="Gene3D" id="1.20.1720.10">
    <property type="entry name" value="Multidrug resistance protein D"/>
    <property type="match status" value="1"/>
</dbReference>
<feature type="transmembrane region" description="Helical" evidence="7">
    <location>
        <begin position="235"/>
        <end position="253"/>
    </location>
</feature>
<feature type="transmembrane region" description="Helical" evidence="7">
    <location>
        <begin position="366"/>
        <end position="386"/>
    </location>
</feature>
<feature type="transmembrane region" description="Helical" evidence="7">
    <location>
        <begin position="38"/>
        <end position="57"/>
    </location>
</feature>
<dbReference type="GO" id="GO:0000329">
    <property type="term" value="C:fungal-type vacuole membrane"/>
    <property type="evidence" value="ECO:0007669"/>
    <property type="project" value="TreeGrafter"/>
</dbReference>
<dbReference type="PROSITE" id="PS50850">
    <property type="entry name" value="MFS"/>
    <property type="match status" value="1"/>
</dbReference>
<evidence type="ECO:0000256" key="7">
    <source>
        <dbReference type="SAM" id="Phobius"/>
    </source>
</evidence>
<dbReference type="GO" id="GO:0015174">
    <property type="term" value="F:basic amino acid transmembrane transporter activity"/>
    <property type="evidence" value="ECO:0007669"/>
    <property type="project" value="TreeGrafter"/>
</dbReference>
<feature type="region of interest" description="Disordered" evidence="6">
    <location>
        <begin position="555"/>
        <end position="581"/>
    </location>
</feature>
<feature type="transmembrane region" description="Helical" evidence="7">
    <location>
        <begin position="434"/>
        <end position="457"/>
    </location>
</feature>
<accession>A0A8H4T3Q7</accession>
<evidence type="ECO:0000256" key="5">
    <source>
        <dbReference type="ARBA" id="ARBA00023180"/>
    </source>
</evidence>
<dbReference type="EMBL" id="JABFAI010000195">
    <property type="protein sequence ID" value="KAF4950812.1"/>
    <property type="molecule type" value="Genomic_DNA"/>
</dbReference>
<dbReference type="AlphaFoldDB" id="A0A8H4T3Q7"/>
<comment type="subcellular location">
    <subcellularLocation>
        <location evidence="1">Membrane</location>
        <topology evidence="1">Multi-pass membrane protein</topology>
    </subcellularLocation>
</comment>
<evidence type="ECO:0000313" key="9">
    <source>
        <dbReference type="EMBL" id="KAF4950812.1"/>
    </source>
</evidence>
<evidence type="ECO:0000256" key="4">
    <source>
        <dbReference type="ARBA" id="ARBA00023136"/>
    </source>
</evidence>
<feature type="region of interest" description="Disordered" evidence="6">
    <location>
        <begin position="1"/>
        <end position="26"/>
    </location>
</feature>
<evidence type="ECO:0000256" key="6">
    <source>
        <dbReference type="SAM" id="MobiDB-lite"/>
    </source>
</evidence>
<name>A0A8H4T3Q7_9HYPO</name>
<dbReference type="Gene3D" id="1.20.1250.20">
    <property type="entry name" value="MFS general substrate transporter like domains"/>
    <property type="match status" value="1"/>
</dbReference>
<dbReference type="OrthoDB" id="6770063at2759"/>
<dbReference type="Proteomes" id="UP000604273">
    <property type="component" value="Unassembled WGS sequence"/>
</dbReference>
<feature type="transmembrane region" description="Helical" evidence="7">
    <location>
        <begin position="193"/>
        <end position="215"/>
    </location>
</feature>
<organism evidence="9 10">
    <name type="scientific">Fusarium gaditjirri</name>
    <dbReference type="NCBI Taxonomy" id="282569"/>
    <lineage>
        <taxon>Eukaryota</taxon>
        <taxon>Fungi</taxon>
        <taxon>Dikarya</taxon>
        <taxon>Ascomycota</taxon>
        <taxon>Pezizomycotina</taxon>
        <taxon>Sordariomycetes</taxon>
        <taxon>Hypocreomycetidae</taxon>
        <taxon>Hypocreales</taxon>
        <taxon>Nectriaceae</taxon>
        <taxon>Fusarium</taxon>
        <taxon>Fusarium nisikadoi species complex</taxon>
    </lineage>
</organism>
<evidence type="ECO:0000259" key="8">
    <source>
        <dbReference type="PROSITE" id="PS50850"/>
    </source>
</evidence>
<dbReference type="PANTHER" id="PTHR23501:SF33">
    <property type="entry name" value="MAJOR FACILITATOR SUPERFAMILY (MFS) PROFILE DOMAIN-CONTAINING PROTEIN"/>
    <property type="match status" value="1"/>
</dbReference>
<keyword evidence="3 7" id="KW-1133">Transmembrane helix</keyword>
<comment type="caution">
    <text evidence="9">The sequence shown here is derived from an EMBL/GenBank/DDBJ whole genome shotgun (WGS) entry which is preliminary data.</text>
</comment>